<dbReference type="EMBL" id="MU150285">
    <property type="protein sequence ID" value="KAF9461399.1"/>
    <property type="molecule type" value="Genomic_DNA"/>
</dbReference>
<name>A0A9P5Y345_9AGAR</name>
<protein>
    <submittedName>
        <fullName evidence="1">Uncharacterized protein</fullName>
    </submittedName>
</protein>
<sequence length="176" mass="19624">MIYGFNVVEGMPTTTEPISDITQPLWSLSLAETRTNRGGLSRGMPTPLATQFILTTFYCVVSLVIPHKHDEEPCLSKVAELDTRAVTQTRAGGFEKAIILHRDQMVSRLGFSWGSRDAGNVDPWPPGSCICAISKDYSYLYGGMRPPKFDEGIGRIVQDTRRNILVIDMSLIYMIH</sequence>
<proteinExistence type="predicted"/>
<dbReference type="AlphaFoldDB" id="A0A9P5Y345"/>
<comment type="caution">
    <text evidence="1">The sequence shown here is derived from an EMBL/GenBank/DDBJ whole genome shotgun (WGS) entry which is preliminary data.</text>
</comment>
<organism evidence="1 2">
    <name type="scientific">Collybia nuda</name>
    <dbReference type="NCBI Taxonomy" id="64659"/>
    <lineage>
        <taxon>Eukaryota</taxon>
        <taxon>Fungi</taxon>
        <taxon>Dikarya</taxon>
        <taxon>Basidiomycota</taxon>
        <taxon>Agaricomycotina</taxon>
        <taxon>Agaricomycetes</taxon>
        <taxon>Agaricomycetidae</taxon>
        <taxon>Agaricales</taxon>
        <taxon>Tricholomatineae</taxon>
        <taxon>Clitocybaceae</taxon>
        <taxon>Collybia</taxon>
    </lineage>
</organism>
<evidence type="ECO:0000313" key="2">
    <source>
        <dbReference type="Proteomes" id="UP000807353"/>
    </source>
</evidence>
<keyword evidence="2" id="KW-1185">Reference proteome</keyword>
<reference evidence="1" key="1">
    <citation type="submission" date="2020-11" db="EMBL/GenBank/DDBJ databases">
        <authorList>
            <consortium name="DOE Joint Genome Institute"/>
            <person name="Ahrendt S."/>
            <person name="Riley R."/>
            <person name="Andreopoulos W."/>
            <person name="Labutti K."/>
            <person name="Pangilinan J."/>
            <person name="Ruiz-Duenas F.J."/>
            <person name="Barrasa J.M."/>
            <person name="Sanchez-Garcia M."/>
            <person name="Camarero S."/>
            <person name="Miyauchi S."/>
            <person name="Serrano A."/>
            <person name="Linde D."/>
            <person name="Babiker R."/>
            <person name="Drula E."/>
            <person name="Ayuso-Fernandez I."/>
            <person name="Pacheco R."/>
            <person name="Padilla G."/>
            <person name="Ferreira P."/>
            <person name="Barriuso J."/>
            <person name="Kellner H."/>
            <person name="Castanera R."/>
            <person name="Alfaro M."/>
            <person name="Ramirez L."/>
            <person name="Pisabarro A.G."/>
            <person name="Kuo A."/>
            <person name="Tritt A."/>
            <person name="Lipzen A."/>
            <person name="He G."/>
            <person name="Yan M."/>
            <person name="Ng V."/>
            <person name="Cullen D."/>
            <person name="Martin F."/>
            <person name="Rosso M.-N."/>
            <person name="Henrissat B."/>
            <person name="Hibbett D."/>
            <person name="Martinez A.T."/>
            <person name="Grigoriev I.V."/>
        </authorList>
    </citation>
    <scope>NUCLEOTIDE SEQUENCE</scope>
    <source>
        <strain evidence="1">CBS 247.69</strain>
    </source>
</reference>
<accession>A0A9P5Y345</accession>
<evidence type="ECO:0000313" key="1">
    <source>
        <dbReference type="EMBL" id="KAF9461399.1"/>
    </source>
</evidence>
<dbReference type="Proteomes" id="UP000807353">
    <property type="component" value="Unassembled WGS sequence"/>
</dbReference>
<gene>
    <name evidence="1" type="ORF">BDZ94DRAFT_1263968</name>
</gene>